<dbReference type="Proteomes" id="UP001055712">
    <property type="component" value="Unassembled WGS sequence"/>
</dbReference>
<comment type="caution">
    <text evidence="2">The sequence shown here is derived from an EMBL/GenBank/DDBJ whole genome shotgun (WGS) entry which is preliminary data.</text>
</comment>
<feature type="compositionally biased region" description="Acidic residues" evidence="1">
    <location>
        <begin position="22"/>
        <end position="32"/>
    </location>
</feature>
<dbReference type="EMBL" id="SIDB01000005">
    <property type="protein sequence ID" value="KAI3432749.1"/>
    <property type="molecule type" value="Genomic_DNA"/>
</dbReference>
<dbReference type="AlphaFoldDB" id="A0A9D4TRQ8"/>
<evidence type="ECO:0000313" key="3">
    <source>
        <dbReference type="Proteomes" id="UP001055712"/>
    </source>
</evidence>
<organism evidence="2 3">
    <name type="scientific">Chlorella vulgaris</name>
    <name type="common">Green alga</name>
    <dbReference type="NCBI Taxonomy" id="3077"/>
    <lineage>
        <taxon>Eukaryota</taxon>
        <taxon>Viridiplantae</taxon>
        <taxon>Chlorophyta</taxon>
        <taxon>core chlorophytes</taxon>
        <taxon>Trebouxiophyceae</taxon>
        <taxon>Chlorellales</taxon>
        <taxon>Chlorellaceae</taxon>
        <taxon>Chlorella clade</taxon>
        <taxon>Chlorella</taxon>
    </lineage>
</organism>
<keyword evidence="3" id="KW-1185">Reference proteome</keyword>
<gene>
    <name evidence="2" type="ORF">D9Q98_004290</name>
</gene>
<feature type="region of interest" description="Disordered" evidence="1">
    <location>
        <begin position="1"/>
        <end position="36"/>
    </location>
</feature>
<evidence type="ECO:0000256" key="1">
    <source>
        <dbReference type="SAM" id="MobiDB-lite"/>
    </source>
</evidence>
<sequence length="68" mass="6829">MVKQMAADGGGETGEVRKGGAEETEEEQEEGEERVSAAAAVLCATGSGHSARHVVSGAMQGRAKVAAT</sequence>
<reference evidence="2" key="2">
    <citation type="submission" date="2020-11" db="EMBL/GenBank/DDBJ databases">
        <authorList>
            <person name="Cecchin M."/>
            <person name="Marcolungo L."/>
            <person name="Rossato M."/>
            <person name="Girolomoni L."/>
            <person name="Cosentino E."/>
            <person name="Cuine S."/>
            <person name="Li-Beisson Y."/>
            <person name="Delledonne M."/>
            <person name="Ballottari M."/>
        </authorList>
    </citation>
    <scope>NUCLEOTIDE SEQUENCE</scope>
    <source>
        <strain evidence="2">211/11P</strain>
        <tissue evidence="2">Whole cell</tissue>
    </source>
</reference>
<evidence type="ECO:0000313" key="2">
    <source>
        <dbReference type="EMBL" id="KAI3432749.1"/>
    </source>
</evidence>
<name>A0A9D4TRQ8_CHLVU</name>
<protein>
    <submittedName>
        <fullName evidence="2">Uncharacterized protein</fullName>
    </submittedName>
</protein>
<proteinExistence type="predicted"/>
<reference evidence="2" key="1">
    <citation type="journal article" date="2019" name="Plant J.">
        <title>Chlorella vulgaris genome assembly and annotation reveals the molecular basis for metabolic acclimation to high light conditions.</title>
        <authorList>
            <person name="Cecchin M."/>
            <person name="Marcolungo L."/>
            <person name="Rossato M."/>
            <person name="Girolomoni L."/>
            <person name="Cosentino E."/>
            <person name="Cuine S."/>
            <person name="Li-Beisson Y."/>
            <person name="Delledonne M."/>
            <person name="Ballottari M."/>
        </authorList>
    </citation>
    <scope>NUCLEOTIDE SEQUENCE</scope>
    <source>
        <strain evidence="2">211/11P</strain>
    </source>
</reference>
<accession>A0A9D4TRQ8</accession>